<protein>
    <submittedName>
        <fullName evidence="2">Uncharacterized protein</fullName>
    </submittedName>
</protein>
<keyword evidence="4" id="KW-1185">Reference proteome</keyword>
<sequence>MEKKSFVDELFPRREAALQTKSDILSSIFPPRPTVAGNLSSHLERTLAGRKQGADEQISSVNTHGSSSRNHNMVKRNGNPVYLWELPESCLMSSSVFYGGRDDFIPDPSYAYHSARPYAHKRDYKEDDSSSSDVASTGDWWQGSVYY</sequence>
<evidence type="ECO:0000313" key="2">
    <source>
        <dbReference type="EMBL" id="KAG0466581.1"/>
    </source>
</evidence>
<dbReference type="Proteomes" id="UP000639772">
    <property type="component" value="Chromosome 9"/>
</dbReference>
<feature type="compositionally biased region" description="Polar residues" evidence="1">
    <location>
        <begin position="57"/>
        <end position="71"/>
    </location>
</feature>
<dbReference type="PANTHER" id="PTHR33738:SF8">
    <property type="entry name" value="OS05G0454500 PROTEIN"/>
    <property type="match status" value="1"/>
</dbReference>
<evidence type="ECO:0000313" key="3">
    <source>
        <dbReference type="EMBL" id="KAG0468217.1"/>
    </source>
</evidence>
<dbReference type="EMBL" id="JADCNM010000009">
    <property type="protein sequence ID" value="KAG0468217.1"/>
    <property type="molecule type" value="Genomic_DNA"/>
</dbReference>
<gene>
    <name evidence="3" type="ORF">HPP92_017545</name>
    <name evidence="2" type="ORF">HPP92_018161</name>
</gene>
<evidence type="ECO:0000313" key="4">
    <source>
        <dbReference type="Proteomes" id="UP000636800"/>
    </source>
</evidence>
<dbReference type="OrthoDB" id="1733797at2759"/>
<dbReference type="Proteomes" id="UP000636800">
    <property type="component" value="Unassembled WGS sequence"/>
</dbReference>
<organism evidence="2 4">
    <name type="scientific">Vanilla planifolia</name>
    <name type="common">Vanilla</name>
    <dbReference type="NCBI Taxonomy" id="51239"/>
    <lineage>
        <taxon>Eukaryota</taxon>
        <taxon>Viridiplantae</taxon>
        <taxon>Streptophyta</taxon>
        <taxon>Embryophyta</taxon>
        <taxon>Tracheophyta</taxon>
        <taxon>Spermatophyta</taxon>
        <taxon>Magnoliopsida</taxon>
        <taxon>Liliopsida</taxon>
        <taxon>Asparagales</taxon>
        <taxon>Orchidaceae</taxon>
        <taxon>Vanilloideae</taxon>
        <taxon>Vanilleae</taxon>
        <taxon>Vanilla</taxon>
    </lineage>
</organism>
<proteinExistence type="predicted"/>
<dbReference type="EMBL" id="JADCNL010000009">
    <property type="protein sequence ID" value="KAG0466581.1"/>
    <property type="molecule type" value="Genomic_DNA"/>
</dbReference>
<reference evidence="4 5" key="1">
    <citation type="journal article" date="2020" name="Nat. Food">
        <title>A phased Vanilla planifolia genome enables genetic improvement of flavour and production.</title>
        <authorList>
            <person name="Hasing T."/>
            <person name="Tang H."/>
            <person name="Brym M."/>
            <person name="Khazi F."/>
            <person name="Huang T."/>
            <person name="Chambers A.H."/>
        </authorList>
    </citation>
    <scope>NUCLEOTIDE SEQUENCE [LARGE SCALE GENOMIC DNA]</scope>
    <source>
        <tissue evidence="2">Leaf</tissue>
    </source>
</reference>
<evidence type="ECO:0000256" key="1">
    <source>
        <dbReference type="SAM" id="MobiDB-lite"/>
    </source>
</evidence>
<dbReference type="AlphaFoldDB" id="A0A835Q583"/>
<evidence type="ECO:0000313" key="5">
    <source>
        <dbReference type="Proteomes" id="UP000639772"/>
    </source>
</evidence>
<comment type="caution">
    <text evidence="2">The sequence shown here is derived from an EMBL/GenBank/DDBJ whole genome shotgun (WGS) entry which is preliminary data.</text>
</comment>
<feature type="region of interest" description="Disordered" evidence="1">
    <location>
        <begin position="49"/>
        <end position="74"/>
    </location>
</feature>
<name>A0A835Q583_VANPL</name>
<dbReference type="PANTHER" id="PTHR33738">
    <property type="entry name" value="EMB|CAB82975.1"/>
    <property type="match status" value="1"/>
</dbReference>
<accession>A0A835Q583</accession>